<feature type="transmembrane region" description="Helical" evidence="1">
    <location>
        <begin position="121"/>
        <end position="143"/>
    </location>
</feature>
<keyword evidence="1" id="KW-1133">Transmembrane helix</keyword>
<dbReference type="Pfam" id="PF06055">
    <property type="entry name" value="ExoD"/>
    <property type="match status" value="1"/>
</dbReference>
<dbReference type="AlphaFoldDB" id="A0A975JCT0"/>
<organism evidence="2 3">
    <name type="scientific">Sulfitobacter albidus</name>
    <dbReference type="NCBI Taxonomy" id="2829501"/>
    <lineage>
        <taxon>Bacteria</taxon>
        <taxon>Pseudomonadati</taxon>
        <taxon>Pseudomonadota</taxon>
        <taxon>Alphaproteobacteria</taxon>
        <taxon>Rhodobacterales</taxon>
        <taxon>Roseobacteraceae</taxon>
        <taxon>Sulfitobacter</taxon>
    </lineage>
</organism>
<reference evidence="2" key="1">
    <citation type="submission" date="2021-04" db="EMBL/GenBank/DDBJ databases">
        <title>Complete genome sequence for Sulfitobacter sp. strain JK7-1.</title>
        <authorList>
            <person name="Park S.-J."/>
        </authorList>
    </citation>
    <scope>NUCLEOTIDE SEQUENCE</scope>
    <source>
        <strain evidence="2">JK7-1</strain>
    </source>
</reference>
<keyword evidence="3" id="KW-1185">Reference proteome</keyword>
<protein>
    <submittedName>
        <fullName evidence="2">Exopolysaccharide biosynthesis protein</fullName>
    </submittedName>
</protein>
<proteinExistence type="predicted"/>
<keyword evidence="1" id="KW-0812">Transmembrane</keyword>
<feature type="transmembrane region" description="Helical" evidence="1">
    <location>
        <begin position="39"/>
        <end position="58"/>
    </location>
</feature>
<evidence type="ECO:0000313" key="3">
    <source>
        <dbReference type="Proteomes" id="UP000683291"/>
    </source>
</evidence>
<feature type="transmembrane region" description="Helical" evidence="1">
    <location>
        <begin position="149"/>
        <end position="169"/>
    </location>
</feature>
<dbReference type="PANTHER" id="PTHR41795">
    <property type="entry name" value="EXOPOLYSACCHARIDE SYNTHESIS PROTEIN"/>
    <property type="match status" value="1"/>
</dbReference>
<name>A0A975JCT0_9RHOB</name>
<evidence type="ECO:0000256" key="1">
    <source>
        <dbReference type="SAM" id="Phobius"/>
    </source>
</evidence>
<dbReference type="InterPro" id="IPR010331">
    <property type="entry name" value="ExoD"/>
</dbReference>
<dbReference type="EMBL" id="CP073581">
    <property type="protein sequence ID" value="QUJ76073.1"/>
    <property type="molecule type" value="Genomic_DNA"/>
</dbReference>
<sequence>MAPHLDQPLTDLLDALESVAGEVERVSVRDLSRAMGKRSFIPFILVVALLLVSPLSGVPGVPTVSAIIIVLLALQSLAGRRRLWLPDVILRRQIPAARLRSVLDWLRRPCGFIDRHTRPRLLWLSGPILRPVSMFACVIIPLGWPLLEFLPFVSSTGAATVAMLVFGLFSRDGLFVLAGYGMIALTMILALGIVL</sequence>
<evidence type="ECO:0000313" key="2">
    <source>
        <dbReference type="EMBL" id="QUJ76073.1"/>
    </source>
</evidence>
<dbReference type="PANTHER" id="PTHR41795:SF1">
    <property type="entry name" value="EXOPOLYSACCHARIDE SYNTHESIS PROTEIN"/>
    <property type="match status" value="1"/>
</dbReference>
<dbReference type="KEGG" id="sual:KDD17_14255"/>
<accession>A0A975JCT0</accession>
<feature type="transmembrane region" description="Helical" evidence="1">
    <location>
        <begin position="174"/>
        <end position="194"/>
    </location>
</feature>
<gene>
    <name evidence="2" type="ORF">KDD17_14255</name>
</gene>
<dbReference type="Proteomes" id="UP000683291">
    <property type="component" value="Chromosome 1"/>
</dbReference>
<dbReference type="PIRSF" id="PIRSF033239">
    <property type="entry name" value="ExoD"/>
    <property type="match status" value="1"/>
</dbReference>
<keyword evidence="1" id="KW-0472">Membrane</keyword>